<proteinExistence type="predicted"/>
<evidence type="ECO:0000313" key="3">
    <source>
        <dbReference type="Proteomes" id="UP000019373"/>
    </source>
</evidence>
<dbReference type="Proteomes" id="UP000019373">
    <property type="component" value="Unassembled WGS sequence"/>
</dbReference>
<evidence type="ECO:0000313" key="2">
    <source>
        <dbReference type="EMBL" id="ERF68496.1"/>
    </source>
</evidence>
<dbReference type="EMBL" id="KE721517">
    <property type="protein sequence ID" value="ERF68496.1"/>
    <property type="molecule type" value="Genomic_DNA"/>
</dbReference>
<reference evidence="3" key="1">
    <citation type="journal article" date="2014" name="BMC Genomics">
        <title>Genome characteristics reveal the impact of lichenization on lichen-forming fungus Endocarpon pusillum Hedwig (Verrucariales, Ascomycota).</title>
        <authorList>
            <person name="Wang Y.-Y."/>
            <person name="Liu B."/>
            <person name="Zhang X.-Y."/>
            <person name="Zhou Q.-M."/>
            <person name="Zhang T."/>
            <person name="Li H."/>
            <person name="Yu Y.-F."/>
            <person name="Zhang X.-L."/>
            <person name="Hao X.-Y."/>
            <person name="Wang M."/>
            <person name="Wang L."/>
            <person name="Wei J.-C."/>
        </authorList>
    </citation>
    <scope>NUCLEOTIDE SEQUENCE [LARGE SCALE GENOMIC DNA]</scope>
    <source>
        <strain evidence="3">Z07020 / HMAS-L-300199</strain>
    </source>
</reference>
<keyword evidence="1" id="KW-0472">Membrane</keyword>
<accession>U1G9X8</accession>
<keyword evidence="1" id="KW-1133">Transmembrane helix</keyword>
<name>U1G9X8_ENDPU</name>
<protein>
    <submittedName>
        <fullName evidence="2">Uncharacterized protein</fullName>
    </submittedName>
</protein>
<organism evidence="2 3">
    <name type="scientific">Endocarpon pusillum (strain Z07020 / HMAS-L-300199)</name>
    <name type="common">Lichen-forming fungus</name>
    <dbReference type="NCBI Taxonomy" id="1263415"/>
    <lineage>
        <taxon>Eukaryota</taxon>
        <taxon>Fungi</taxon>
        <taxon>Dikarya</taxon>
        <taxon>Ascomycota</taxon>
        <taxon>Pezizomycotina</taxon>
        <taxon>Eurotiomycetes</taxon>
        <taxon>Chaetothyriomycetidae</taxon>
        <taxon>Verrucariales</taxon>
        <taxon>Verrucariaceae</taxon>
        <taxon>Endocarpon</taxon>
    </lineage>
</organism>
<dbReference type="HOGENOM" id="CLU_1885750_0_0_1"/>
<dbReference type="OrthoDB" id="4157772at2759"/>
<feature type="transmembrane region" description="Helical" evidence="1">
    <location>
        <begin position="20"/>
        <end position="53"/>
    </location>
</feature>
<sequence length="135" mass="14559">MATLFFPWKDPAYHGDDVAFWIAATLTTIFAAFAAPVASAVAVSFVGAGAFMAAGNTYQFQSIPEDTKVNATDNAEFVPQDMIGPKEKLGLSEVWLTVFGVLMKKPQTGGPDESHVMEKAHVVCRAPRTLPPKQE</sequence>
<dbReference type="AlphaFoldDB" id="U1G9X8"/>
<keyword evidence="3" id="KW-1185">Reference proteome</keyword>
<dbReference type="GeneID" id="19240583"/>
<dbReference type="eggNOG" id="ENOG502T797">
    <property type="taxonomic scope" value="Eukaryota"/>
</dbReference>
<keyword evidence="1" id="KW-0812">Transmembrane</keyword>
<dbReference type="RefSeq" id="XP_007805847.1">
    <property type="nucleotide sequence ID" value="XM_007807656.1"/>
</dbReference>
<evidence type="ECO:0000256" key="1">
    <source>
        <dbReference type="SAM" id="Phobius"/>
    </source>
</evidence>
<gene>
    <name evidence="2" type="ORF">EPUS_05635</name>
</gene>